<organism evidence="4 5">
    <name type="scientific">Maledivibacter halophilus</name>
    <dbReference type="NCBI Taxonomy" id="36842"/>
    <lineage>
        <taxon>Bacteria</taxon>
        <taxon>Bacillati</taxon>
        <taxon>Bacillota</taxon>
        <taxon>Clostridia</taxon>
        <taxon>Peptostreptococcales</taxon>
        <taxon>Caminicellaceae</taxon>
        <taxon>Maledivibacter</taxon>
    </lineage>
</organism>
<accession>A0A1T5MJU9</accession>
<dbReference type="PROSITE" id="PS50977">
    <property type="entry name" value="HTH_TETR_2"/>
    <property type="match status" value="1"/>
</dbReference>
<dbReference type="PANTHER" id="PTHR43479">
    <property type="entry name" value="ACREF/ENVCD OPERON REPRESSOR-RELATED"/>
    <property type="match status" value="1"/>
</dbReference>
<evidence type="ECO:0000256" key="2">
    <source>
        <dbReference type="PROSITE-ProRule" id="PRU00335"/>
    </source>
</evidence>
<name>A0A1T5MJU9_9FIRM</name>
<feature type="domain" description="HTH tetR-type" evidence="3">
    <location>
        <begin position="10"/>
        <end position="70"/>
    </location>
</feature>
<dbReference type="InterPro" id="IPR009057">
    <property type="entry name" value="Homeodomain-like_sf"/>
</dbReference>
<evidence type="ECO:0000313" key="5">
    <source>
        <dbReference type="Proteomes" id="UP000190285"/>
    </source>
</evidence>
<dbReference type="AlphaFoldDB" id="A0A1T5MJU9"/>
<dbReference type="InterPro" id="IPR001647">
    <property type="entry name" value="HTH_TetR"/>
</dbReference>
<keyword evidence="1 2" id="KW-0238">DNA-binding</keyword>
<gene>
    <name evidence="4" type="ORF">SAMN02194393_04889</name>
</gene>
<sequence length="206" mass="24399">MVKKREEKKKIYKNKIIEAANEIFLKNGYKNTTIEQISKKAGVGIGTTYLYFKSKSELYRVTIEDKLNIKYAQKFFDVIDYNEKPSIEISKISFNIMNVFFQLDKNILKDYVYSFITSNIDDQDLMYSTFLNFDDNIKIGYKIVLERYAQKGKFKSSFDIILCSDIIFNIILNSFFKYIFLNNADIDKISKEINEHIVYILNPYEK</sequence>
<dbReference type="Proteomes" id="UP000190285">
    <property type="component" value="Unassembled WGS sequence"/>
</dbReference>
<evidence type="ECO:0000259" key="3">
    <source>
        <dbReference type="PROSITE" id="PS50977"/>
    </source>
</evidence>
<proteinExistence type="predicted"/>
<evidence type="ECO:0000256" key="1">
    <source>
        <dbReference type="ARBA" id="ARBA00023125"/>
    </source>
</evidence>
<dbReference type="GO" id="GO:0003677">
    <property type="term" value="F:DNA binding"/>
    <property type="evidence" value="ECO:0007669"/>
    <property type="project" value="UniProtKB-UniRule"/>
</dbReference>
<keyword evidence="5" id="KW-1185">Reference proteome</keyword>
<dbReference type="RefSeq" id="WP_079495449.1">
    <property type="nucleotide sequence ID" value="NZ_FUZT01000017.1"/>
</dbReference>
<dbReference type="SUPFAM" id="SSF46689">
    <property type="entry name" value="Homeodomain-like"/>
    <property type="match status" value="1"/>
</dbReference>
<feature type="DNA-binding region" description="H-T-H motif" evidence="2">
    <location>
        <begin position="33"/>
        <end position="52"/>
    </location>
</feature>
<protein>
    <submittedName>
        <fullName evidence="4">Transcriptional regulator, TetR family</fullName>
    </submittedName>
</protein>
<dbReference type="EMBL" id="FUZT01000017">
    <property type="protein sequence ID" value="SKC88486.1"/>
    <property type="molecule type" value="Genomic_DNA"/>
</dbReference>
<dbReference type="OrthoDB" id="9812484at2"/>
<dbReference type="PANTHER" id="PTHR43479:SF11">
    <property type="entry name" value="ACREF_ENVCD OPERON REPRESSOR-RELATED"/>
    <property type="match status" value="1"/>
</dbReference>
<dbReference type="Pfam" id="PF00440">
    <property type="entry name" value="TetR_N"/>
    <property type="match status" value="1"/>
</dbReference>
<evidence type="ECO:0000313" key="4">
    <source>
        <dbReference type="EMBL" id="SKC88486.1"/>
    </source>
</evidence>
<dbReference type="PRINTS" id="PR00455">
    <property type="entry name" value="HTHTETR"/>
</dbReference>
<dbReference type="STRING" id="36842.SAMN02194393_04889"/>
<dbReference type="InterPro" id="IPR050624">
    <property type="entry name" value="HTH-type_Tx_Regulator"/>
</dbReference>
<dbReference type="Gene3D" id="1.10.357.10">
    <property type="entry name" value="Tetracycline Repressor, domain 2"/>
    <property type="match status" value="1"/>
</dbReference>
<reference evidence="4 5" key="1">
    <citation type="submission" date="2017-02" db="EMBL/GenBank/DDBJ databases">
        <authorList>
            <person name="Peterson S.W."/>
        </authorList>
    </citation>
    <scope>NUCLEOTIDE SEQUENCE [LARGE SCALE GENOMIC DNA]</scope>
    <source>
        <strain evidence="4 5">M1</strain>
    </source>
</reference>